<proteinExistence type="predicted"/>
<comment type="caution">
    <text evidence="2">The sequence shown here is derived from an EMBL/GenBank/DDBJ whole genome shotgun (WGS) entry which is preliminary data.</text>
</comment>
<dbReference type="InterPro" id="IPR013103">
    <property type="entry name" value="RVT_2"/>
</dbReference>
<evidence type="ECO:0000259" key="1">
    <source>
        <dbReference type="Pfam" id="PF07727"/>
    </source>
</evidence>
<dbReference type="SUPFAM" id="SSF56672">
    <property type="entry name" value="DNA/RNA polymerases"/>
    <property type="match status" value="1"/>
</dbReference>
<protein>
    <submittedName>
        <fullName evidence="2">Putative ribonuclease H-like domain-containing protein</fullName>
    </submittedName>
</protein>
<name>A0A699IWK3_TANCI</name>
<feature type="domain" description="Reverse transcriptase Ty1/copia-type" evidence="1">
    <location>
        <begin position="117"/>
        <end position="348"/>
    </location>
</feature>
<dbReference type="EMBL" id="BKCJ010341827">
    <property type="protein sequence ID" value="GEZ91781.1"/>
    <property type="molecule type" value="Genomic_DNA"/>
</dbReference>
<dbReference type="CDD" id="cd09272">
    <property type="entry name" value="RNase_HI_RT_Ty1"/>
    <property type="match status" value="1"/>
</dbReference>
<dbReference type="InterPro" id="IPR043502">
    <property type="entry name" value="DNA/RNA_pol_sf"/>
</dbReference>
<sequence>MYGLHQAPRAWYGTLSKYLLTNGFQRGTIEQTLFVKRKRGDFILVRVYVDDIIFGSSNPQLCKEFEAFMHEKFQMSAMGEYSQWVERFMNYLKEQTDGEAMINSIKNGDQPLHRVTQVGPIGTKWVLKNKKDERGIVIRNKARLVAQGHTQEEGIDSEEVFTPVARIEAIRLFLTYASFMGFTVYQMDVKSAFLYGTIDEEVYVMQPPGFQDPEFPARVYKVEMEMYRLHQAPRAWYGTLSKYLLTNGFQRGTIDQTLFIKKHRGDFILIQVYVDDIIFGSSNPQLCREFEALMHEKFQMSAISELNFFVSLQVLQKKDGIFLSQDKYVGDILKKFRYSDVRSANTPTDKENPWGKDGTGKDVDLHLYRSMIGSLMYLTASRPDIMFAVCACARHQVTPKESHLHTVKRIFRYLKVHSKLGIWYPKDSPFDLVAYSDSDYGGATQDRKSTTGGCQFLGRRLISWQCKKQTIVATSTTKAEYVAAASGCGQVLWIQNQLLDYGNNFINTKIYIDNKSAICIVKNLVYHSDIC</sequence>
<feature type="domain" description="Reverse transcriptase Ty1/copia-type" evidence="1">
    <location>
        <begin position="1"/>
        <end position="85"/>
    </location>
</feature>
<organism evidence="2">
    <name type="scientific">Tanacetum cinerariifolium</name>
    <name type="common">Dalmatian daisy</name>
    <name type="synonym">Chrysanthemum cinerariifolium</name>
    <dbReference type="NCBI Taxonomy" id="118510"/>
    <lineage>
        <taxon>Eukaryota</taxon>
        <taxon>Viridiplantae</taxon>
        <taxon>Streptophyta</taxon>
        <taxon>Embryophyta</taxon>
        <taxon>Tracheophyta</taxon>
        <taxon>Spermatophyta</taxon>
        <taxon>Magnoliopsida</taxon>
        <taxon>eudicotyledons</taxon>
        <taxon>Gunneridae</taxon>
        <taxon>Pentapetalae</taxon>
        <taxon>asterids</taxon>
        <taxon>campanulids</taxon>
        <taxon>Asterales</taxon>
        <taxon>Asteraceae</taxon>
        <taxon>Asteroideae</taxon>
        <taxon>Anthemideae</taxon>
        <taxon>Anthemidinae</taxon>
        <taxon>Tanacetum</taxon>
    </lineage>
</organism>
<reference evidence="2" key="1">
    <citation type="journal article" date="2019" name="Sci. Rep.">
        <title>Draft genome of Tanacetum cinerariifolium, the natural source of mosquito coil.</title>
        <authorList>
            <person name="Yamashiro T."/>
            <person name="Shiraishi A."/>
            <person name="Satake H."/>
            <person name="Nakayama K."/>
        </authorList>
    </citation>
    <scope>NUCLEOTIDE SEQUENCE</scope>
</reference>
<dbReference type="Pfam" id="PF07727">
    <property type="entry name" value="RVT_2"/>
    <property type="match status" value="2"/>
</dbReference>
<accession>A0A699IWK3</accession>
<dbReference type="AlphaFoldDB" id="A0A699IWK3"/>
<dbReference type="PANTHER" id="PTHR11439:SF495">
    <property type="entry name" value="REVERSE TRANSCRIPTASE, RNA-DEPENDENT DNA POLYMERASE-RELATED"/>
    <property type="match status" value="1"/>
</dbReference>
<dbReference type="PANTHER" id="PTHR11439">
    <property type="entry name" value="GAG-POL-RELATED RETROTRANSPOSON"/>
    <property type="match status" value="1"/>
</dbReference>
<gene>
    <name evidence="2" type="ORF">Tci_563754</name>
</gene>
<evidence type="ECO:0000313" key="2">
    <source>
        <dbReference type="EMBL" id="GEZ91781.1"/>
    </source>
</evidence>